<reference evidence="4" key="1">
    <citation type="submission" date="2022-07" db="EMBL/GenBank/DDBJ databases">
        <authorList>
            <person name="Kouya T."/>
            <person name="Ishiyama Y."/>
        </authorList>
    </citation>
    <scope>NUCLEOTIDE SEQUENCE</scope>
    <source>
        <strain evidence="4">WR16-4</strain>
    </source>
</reference>
<dbReference type="Pfam" id="PF13411">
    <property type="entry name" value="MerR_1"/>
    <property type="match status" value="1"/>
</dbReference>
<sequence>MNIKEASHKIGVSSSTIRYYEKISLIPPILRNQIGIRDFDQHMIARIKFIKEMRAAGMSIKALQKYIHLFDKVNNSQNEQIELLKQQVEIMEEKRDDIQFAINHLNYKINHFYDHTLKTEQELKALEKKKH</sequence>
<evidence type="ECO:0000313" key="5">
    <source>
        <dbReference type="Proteomes" id="UP001144204"/>
    </source>
</evidence>
<keyword evidence="1" id="KW-0238">DNA-binding</keyword>
<evidence type="ECO:0000256" key="1">
    <source>
        <dbReference type="ARBA" id="ARBA00023125"/>
    </source>
</evidence>
<dbReference type="RefSeq" id="WP_286135500.1">
    <property type="nucleotide sequence ID" value="NZ_BRPL01000002.1"/>
</dbReference>
<dbReference type="PRINTS" id="PR00040">
    <property type="entry name" value="HTHMERR"/>
</dbReference>
<gene>
    <name evidence="4" type="ORF">WR164_00180</name>
</gene>
<dbReference type="InterPro" id="IPR047057">
    <property type="entry name" value="MerR_fam"/>
</dbReference>
<organism evidence="4 5">
    <name type="scientific">Philodulcilactobacillus myokoensis</name>
    <dbReference type="NCBI Taxonomy" id="2929573"/>
    <lineage>
        <taxon>Bacteria</taxon>
        <taxon>Bacillati</taxon>
        <taxon>Bacillota</taxon>
        <taxon>Bacilli</taxon>
        <taxon>Lactobacillales</taxon>
        <taxon>Lactobacillaceae</taxon>
        <taxon>Philodulcilactobacillus</taxon>
    </lineage>
</organism>
<evidence type="ECO:0000313" key="4">
    <source>
        <dbReference type="EMBL" id="GLB46039.1"/>
    </source>
</evidence>
<protein>
    <submittedName>
        <fullName evidence="4">MerR family transcriptional regulator</fullName>
    </submittedName>
</protein>
<keyword evidence="2" id="KW-0175">Coiled coil</keyword>
<dbReference type="GO" id="GO:0003700">
    <property type="term" value="F:DNA-binding transcription factor activity"/>
    <property type="evidence" value="ECO:0007669"/>
    <property type="project" value="InterPro"/>
</dbReference>
<dbReference type="SUPFAM" id="SSF46955">
    <property type="entry name" value="Putative DNA-binding domain"/>
    <property type="match status" value="1"/>
</dbReference>
<dbReference type="PANTHER" id="PTHR30204">
    <property type="entry name" value="REDOX-CYCLING DRUG-SENSING TRANSCRIPTIONAL ACTIVATOR SOXR"/>
    <property type="match status" value="1"/>
</dbReference>
<dbReference type="PROSITE" id="PS50937">
    <property type="entry name" value="HTH_MERR_2"/>
    <property type="match status" value="1"/>
</dbReference>
<feature type="domain" description="HTH merR-type" evidence="3">
    <location>
        <begin position="1"/>
        <end position="69"/>
    </location>
</feature>
<dbReference type="EMBL" id="BRPL01000002">
    <property type="protein sequence ID" value="GLB46039.1"/>
    <property type="molecule type" value="Genomic_DNA"/>
</dbReference>
<dbReference type="Proteomes" id="UP001144204">
    <property type="component" value="Unassembled WGS sequence"/>
</dbReference>
<dbReference type="PANTHER" id="PTHR30204:SF98">
    <property type="entry name" value="HTH-TYPE TRANSCRIPTIONAL REGULATOR ADHR"/>
    <property type="match status" value="1"/>
</dbReference>
<dbReference type="AlphaFoldDB" id="A0A9W6AY05"/>
<proteinExistence type="predicted"/>
<evidence type="ECO:0000259" key="3">
    <source>
        <dbReference type="PROSITE" id="PS50937"/>
    </source>
</evidence>
<dbReference type="Gene3D" id="1.10.1660.10">
    <property type="match status" value="1"/>
</dbReference>
<dbReference type="InterPro" id="IPR000551">
    <property type="entry name" value="MerR-type_HTH_dom"/>
</dbReference>
<feature type="coiled-coil region" evidence="2">
    <location>
        <begin position="74"/>
        <end position="101"/>
    </location>
</feature>
<keyword evidence="5" id="KW-1185">Reference proteome</keyword>
<name>A0A9W6AY05_9LACO</name>
<dbReference type="SMART" id="SM00422">
    <property type="entry name" value="HTH_MERR"/>
    <property type="match status" value="1"/>
</dbReference>
<evidence type="ECO:0000256" key="2">
    <source>
        <dbReference type="SAM" id="Coils"/>
    </source>
</evidence>
<reference evidence="4" key="2">
    <citation type="journal article" date="2023" name="PLoS ONE">
        <title>Philodulcilactobacillus myokoensis gen. nov., sp. nov., a fructophilic, acidophilic, and agar-phobic lactic acid bacterium isolated from fermented vegetable extracts.</title>
        <authorList>
            <person name="Kouya T."/>
            <person name="Ishiyama Y."/>
            <person name="Ohashi S."/>
            <person name="Kumakubo R."/>
            <person name="Yamazaki T."/>
            <person name="Otaki T."/>
        </authorList>
    </citation>
    <scope>NUCLEOTIDE SEQUENCE</scope>
    <source>
        <strain evidence="4">WR16-4</strain>
    </source>
</reference>
<accession>A0A9W6AY05</accession>
<dbReference type="CDD" id="cd01109">
    <property type="entry name" value="HTH_YyaN"/>
    <property type="match status" value="1"/>
</dbReference>
<comment type="caution">
    <text evidence="4">The sequence shown here is derived from an EMBL/GenBank/DDBJ whole genome shotgun (WGS) entry which is preliminary data.</text>
</comment>
<dbReference type="GO" id="GO:0003677">
    <property type="term" value="F:DNA binding"/>
    <property type="evidence" value="ECO:0007669"/>
    <property type="project" value="UniProtKB-KW"/>
</dbReference>
<dbReference type="InterPro" id="IPR009061">
    <property type="entry name" value="DNA-bd_dom_put_sf"/>
</dbReference>